<dbReference type="InterPro" id="IPR008491">
    <property type="entry name" value="CDK5RAP3"/>
</dbReference>
<evidence type="ECO:0000313" key="2">
    <source>
        <dbReference type="EMBL" id="PNH04719.1"/>
    </source>
</evidence>
<name>A0A2J7ZWS5_9CHLO</name>
<dbReference type="GO" id="GO:0007346">
    <property type="term" value="P:regulation of mitotic cell cycle"/>
    <property type="evidence" value="ECO:0007669"/>
    <property type="project" value="TreeGrafter"/>
</dbReference>
<dbReference type="OrthoDB" id="340432at2759"/>
<dbReference type="AlphaFoldDB" id="A0A2J7ZWS5"/>
<gene>
    <name evidence="2" type="ORF">TSOC_009045</name>
</gene>
<dbReference type="PANTHER" id="PTHR14894">
    <property type="entry name" value="CDK5 REGULATORY SUBUNIT-ASSOCIATED PROTEIN 3"/>
    <property type="match status" value="1"/>
</dbReference>
<proteinExistence type="inferred from homology"/>
<organism evidence="2 3">
    <name type="scientific">Tetrabaena socialis</name>
    <dbReference type="NCBI Taxonomy" id="47790"/>
    <lineage>
        <taxon>Eukaryota</taxon>
        <taxon>Viridiplantae</taxon>
        <taxon>Chlorophyta</taxon>
        <taxon>core chlorophytes</taxon>
        <taxon>Chlorophyceae</taxon>
        <taxon>CS clade</taxon>
        <taxon>Chlamydomonadales</taxon>
        <taxon>Tetrabaenaceae</taxon>
        <taxon>Tetrabaena</taxon>
    </lineage>
</organism>
<keyword evidence="3" id="KW-1185">Reference proteome</keyword>
<evidence type="ECO:0000313" key="3">
    <source>
        <dbReference type="Proteomes" id="UP000236333"/>
    </source>
</evidence>
<dbReference type="EMBL" id="PGGS01000364">
    <property type="protein sequence ID" value="PNH04719.1"/>
    <property type="molecule type" value="Genomic_DNA"/>
</dbReference>
<reference evidence="2 3" key="1">
    <citation type="journal article" date="2017" name="Mol. Biol. Evol.">
        <title>The 4-celled Tetrabaena socialis nuclear genome reveals the essential components for genetic control of cell number at the origin of multicellularity in the volvocine lineage.</title>
        <authorList>
            <person name="Featherston J."/>
            <person name="Arakaki Y."/>
            <person name="Hanschen E.R."/>
            <person name="Ferris P.J."/>
            <person name="Michod R.E."/>
            <person name="Olson B.J.S.C."/>
            <person name="Nozaki H."/>
            <person name="Durand P.M."/>
        </authorList>
    </citation>
    <scope>NUCLEOTIDE SEQUENCE [LARGE SCALE GENOMIC DNA]</scope>
    <source>
        <strain evidence="2 3">NIES-571</strain>
    </source>
</reference>
<evidence type="ECO:0000256" key="1">
    <source>
        <dbReference type="ARBA" id="ARBA00007478"/>
    </source>
</evidence>
<comment type="caution">
    <text evidence="2">The sequence shown here is derived from an EMBL/GenBank/DDBJ whole genome shotgun (WGS) entry which is preliminary data.</text>
</comment>
<dbReference type="Pfam" id="PF05600">
    <property type="entry name" value="CDK5RAP3"/>
    <property type="match status" value="1"/>
</dbReference>
<dbReference type="PANTHER" id="PTHR14894:SF0">
    <property type="entry name" value="CDK5 REGULATORY SUBUNIT-ASSOCIATED PROTEIN 3"/>
    <property type="match status" value="1"/>
</dbReference>
<sequence length="211" mass="22711">MAELGIAKLIGEGVERPEGTLPLDINYAKLAEWLVTRQKIPRDWHKRHQVIQAKAAEALKEVPQDVLNNLTEGQDAPLDYLRAVEIRDRMVSTAERTMFGGLIGPASTWDKIVKAYEKQCQIALAAPILLPSSGADDFPYTACPGGGNGCRDVPLELRLLPQGAASDSGFVSCLELRRKEGWSCGVAGGACECASLLTGGVRQLGLRTGRA</sequence>
<comment type="similarity">
    <text evidence="1">Belongs to the CDK5RAP3 family.</text>
</comment>
<dbReference type="GO" id="GO:0012505">
    <property type="term" value="C:endomembrane system"/>
    <property type="evidence" value="ECO:0007669"/>
    <property type="project" value="TreeGrafter"/>
</dbReference>
<accession>A0A2J7ZWS5</accession>
<protein>
    <submittedName>
        <fullName evidence="2">CDK5RAP3-like protein</fullName>
    </submittedName>
</protein>
<dbReference type="Proteomes" id="UP000236333">
    <property type="component" value="Unassembled WGS sequence"/>
</dbReference>